<dbReference type="SUPFAM" id="SSF56024">
    <property type="entry name" value="Phospholipase D/nuclease"/>
    <property type="match status" value="1"/>
</dbReference>
<accession>A0AAE0RJK5</accession>
<comment type="similarity">
    <text evidence="1">Belongs to the FAM83 family.</text>
</comment>
<evidence type="ECO:0000259" key="3">
    <source>
        <dbReference type="Pfam" id="PF07894"/>
    </source>
</evidence>
<proteinExistence type="inferred from homology"/>
<dbReference type="Gene3D" id="3.30.870.10">
    <property type="entry name" value="Endonuclease Chain A"/>
    <property type="match status" value="1"/>
</dbReference>
<dbReference type="Pfam" id="PF07894">
    <property type="entry name" value="SACK1"/>
    <property type="match status" value="1"/>
</dbReference>
<dbReference type="PANTHER" id="PTHR16181">
    <property type="entry name" value="PROTEIN FAM83A-RELATED"/>
    <property type="match status" value="1"/>
</dbReference>
<dbReference type="PANTHER" id="PTHR16181:SF17">
    <property type="entry name" value="FAMILY WITH SEQUENCE SIMILARITY 83 MEMBER FB"/>
    <property type="match status" value="1"/>
</dbReference>
<reference evidence="4" key="1">
    <citation type="submission" date="2023-06" db="EMBL/GenBank/DDBJ databases">
        <title>Male Hemibagrus guttatus genome.</title>
        <authorList>
            <person name="Bian C."/>
        </authorList>
    </citation>
    <scope>NUCLEOTIDE SEQUENCE</scope>
    <source>
        <strain evidence="4">Male_cb2023</strain>
        <tissue evidence="4">Muscle</tissue>
    </source>
</reference>
<gene>
    <name evidence="4" type="ORF">QTP70_015091</name>
</gene>
<dbReference type="AlphaFoldDB" id="A0AAE0RJK5"/>
<sequence>MAESQLVCMEDGRIGETIPESRPEFYYSETHRTALEELLRNGDGAFKTLLSKDNAKDFLSPPEVNVIQNTVEPYSTHDDNSAATSGKHAGDSTSLRSTYWPEVSDTELPVLDIGWPQTLFFKGVPRVLVYAHPPKDNGPHIKEVVRKLIQEAHKIVAIVMDLLTDLQILQDLLDAASRRNVSVYIILDSKGAPHFIDMCNRLEVSPKQFQNIRTRMLRGFGLDLSYGRIPGSLSNKYMLIDGDKVMFGSYSFSWSSSRMDRNIITIMSGQVVDFFDRDFRELFAISRELKLFKESKISKPLTAPSTRGTVATRRVLPATSRFQVSLGDRGTLKVPAHKYYNPKYELAIGGLPEDITRQDLMNKMEESLKKFAAEGNPVDEDNELQETNTPHSSLSSKKGGKLICVPSKKKKSRITSRFLRKSKQKGAGKNEGGKEGESKGEGEPGPSTTTKLTSITEDITEIPEEPTAETQTSEKTKSKKKKKKGKSSQSEDPGSEIQKDSKKSCVIS</sequence>
<dbReference type="GO" id="GO:0007165">
    <property type="term" value="P:signal transduction"/>
    <property type="evidence" value="ECO:0007669"/>
    <property type="project" value="TreeGrafter"/>
</dbReference>
<feature type="compositionally biased region" description="Basic and acidic residues" evidence="2">
    <location>
        <begin position="497"/>
        <end position="508"/>
    </location>
</feature>
<protein>
    <recommendedName>
        <fullName evidence="3">Scaffolding anchor of CK1 domain-containing protein</fullName>
    </recommendedName>
</protein>
<comment type="caution">
    <text evidence="4">The sequence shown here is derived from an EMBL/GenBank/DDBJ whole genome shotgun (WGS) entry which is preliminary data.</text>
</comment>
<dbReference type="EMBL" id="JAUCMX010000001">
    <property type="protein sequence ID" value="KAK3556712.1"/>
    <property type="molecule type" value="Genomic_DNA"/>
</dbReference>
<evidence type="ECO:0000256" key="2">
    <source>
        <dbReference type="SAM" id="MobiDB-lite"/>
    </source>
</evidence>
<evidence type="ECO:0000256" key="1">
    <source>
        <dbReference type="ARBA" id="ARBA00006937"/>
    </source>
</evidence>
<evidence type="ECO:0000313" key="4">
    <source>
        <dbReference type="EMBL" id="KAK3556712.1"/>
    </source>
</evidence>
<feature type="compositionally biased region" description="Basic and acidic residues" evidence="2">
    <location>
        <begin position="431"/>
        <end position="442"/>
    </location>
</feature>
<feature type="compositionally biased region" description="Basic residues" evidence="2">
    <location>
        <begin position="407"/>
        <end position="426"/>
    </location>
</feature>
<keyword evidence="5" id="KW-1185">Reference proteome</keyword>
<evidence type="ECO:0000313" key="5">
    <source>
        <dbReference type="Proteomes" id="UP001274896"/>
    </source>
</evidence>
<name>A0AAE0RJK5_9TELE</name>
<feature type="domain" description="Scaffolding anchor of CK1" evidence="3">
    <location>
        <begin position="17"/>
        <end position="287"/>
    </location>
</feature>
<dbReference type="InterPro" id="IPR012461">
    <property type="entry name" value="SACK1"/>
</dbReference>
<dbReference type="GO" id="GO:0019901">
    <property type="term" value="F:protein kinase binding"/>
    <property type="evidence" value="ECO:0007669"/>
    <property type="project" value="TreeGrafter"/>
</dbReference>
<feature type="region of interest" description="Disordered" evidence="2">
    <location>
        <begin position="74"/>
        <end position="95"/>
    </location>
</feature>
<feature type="region of interest" description="Disordered" evidence="2">
    <location>
        <begin position="375"/>
        <end position="508"/>
    </location>
</feature>
<dbReference type="InterPro" id="IPR050944">
    <property type="entry name" value="FAM83"/>
</dbReference>
<feature type="compositionally biased region" description="Basic residues" evidence="2">
    <location>
        <begin position="477"/>
        <end position="486"/>
    </location>
</feature>
<dbReference type="Proteomes" id="UP001274896">
    <property type="component" value="Unassembled WGS sequence"/>
</dbReference>
<feature type="compositionally biased region" description="Acidic residues" evidence="2">
    <location>
        <begin position="458"/>
        <end position="467"/>
    </location>
</feature>
<organism evidence="4 5">
    <name type="scientific">Hemibagrus guttatus</name>
    <dbReference type="NCBI Taxonomy" id="175788"/>
    <lineage>
        <taxon>Eukaryota</taxon>
        <taxon>Metazoa</taxon>
        <taxon>Chordata</taxon>
        <taxon>Craniata</taxon>
        <taxon>Vertebrata</taxon>
        <taxon>Euteleostomi</taxon>
        <taxon>Actinopterygii</taxon>
        <taxon>Neopterygii</taxon>
        <taxon>Teleostei</taxon>
        <taxon>Ostariophysi</taxon>
        <taxon>Siluriformes</taxon>
        <taxon>Bagridae</taxon>
        <taxon>Hemibagrus</taxon>
    </lineage>
</organism>